<protein>
    <recommendedName>
        <fullName evidence="2">Protein inscuteable homologue C-terminal domain-containing protein</fullName>
    </recommendedName>
</protein>
<feature type="compositionally biased region" description="Polar residues" evidence="1">
    <location>
        <begin position="687"/>
        <end position="696"/>
    </location>
</feature>
<dbReference type="Proteomes" id="UP001642540">
    <property type="component" value="Unassembled WGS sequence"/>
</dbReference>
<feature type="region of interest" description="Disordered" evidence="1">
    <location>
        <begin position="713"/>
        <end position="759"/>
    </location>
</feature>
<feature type="compositionally biased region" description="Low complexity" evidence="1">
    <location>
        <begin position="1135"/>
        <end position="1191"/>
    </location>
</feature>
<feature type="region of interest" description="Disordered" evidence="1">
    <location>
        <begin position="1135"/>
        <end position="1200"/>
    </location>
</feature>
<dbReference type="PANTHER" id="PTHR21386:SF0">
    <property type="entry name" value="PROTEIN INSCUTEABLE HOMOLOG"/>
    <property type="match status" value="1"/>
</dbReference>
<dbReference type="InterPro" id="IPR016024">
    <property type="entry name" value="ARM-type_fold"/>
</dbReference>
<feature type="compositionally biased region" description="Low complexity" evidence="1">
    <location>
        <begin position="529"/>
        <end position="542"/>
    </location>
</feature>
<feature type="compositionally biased region" description="Low complexity" evidence="1">
    <location>
        <begin position="886"/>
        <end position="898"/>
    </location>
</feature>
<accession>A0ABP1QJW2</accession>
<feature type="compositionally biased region" description="Polar residues" evidence="1">
    <location>
        <begin position="775"/>
        <end position="788"/>
    </location>
</feature>
<dbReference type="Gene3D" id="1.25.10.10">
    <property type="entry name" value="Leucine-rich Repeat Variant"/>
    <property type="match status" value="1"/>
</dbReference>
<dbReference type="Pfam" id="PF19427">
    <property type="entry name" value="Insc_C"/>
    <property type="match status" value="1"/>
</dbReference>
<dbReference type="InterPro" id="IPR011989">
    <property type="entry name" value="ARM-like"/>
</dbReference>
<reference evidence="3 4" key="1">
    <citation type="submission" date="2024-08" db="EMBL/GenBank/DDBJ databases">
        <authorList>
            <person name="Cucini C."/>
            <person name="Frati F."/>
        </authorList>
    </citation>
    <scope>NUCLEOTIDE SEQUENCE [LARGE SCALE GENOMIC DNA]</scope>
</reference>
<evidence type="ECO:0000313" key="4">
    <source>
        <dbReference type="Proteomes" id="UP001642540"/>
    </source>
</evidence>
<feature type="region of interest" description="Disordered" evidence="1">
    <location>
        <begin position="562"/>
        <end position="636"/>
    </location>
</feature>
<sequence length="1576" mass="168810">MASLSAVRSPSQQTNARFMVSTGSIPGPRYPYPHVLQHHQRQLPTCSSFLDGADSVVVGTRIISPSPSLSSACPFQRNSRAKLCYESDISSPTSWEFRNSNAGCHSISASAVAPPPSSLPFLASHHHRQVMPASSSAIILPSSSASSASTPSPLDENPYQVQMHLSLLRNSSPSTNGTLLENSPNHPLYHHHHNILHNNRHSILSTSCHSPVPPSSSASAVPQNVSNSGNCACVSVNTSSRNGTMVILNGGGVVEPDLSGNGSDGSRNSTGSHRSQDSGFSDSGESRRNGRKSVGGSGSGSNDTFNHGPLQHNHNPHVLNGSIHQNGNGSCNGTIHENGNGYHPLPHADDYECVHLNQHQQHHSDHNGNNGSISCCERPVSPSSLVQNGYGYAHIYDCIPMPSPIPPAGFGCGKLRTAAACSNLDNTRRNTPTPINSFIPINTNGICGGGPHNNPHRQENDDYATFTVTTVSPPKRPASVDISCLSRNENCVLSAVPIRMSPSPPTTCTSCLPTSSQHQDPNYYRSNLRRSFSPPRTSSPHDIALLASSSTATAVAALRVPLSSSTPKRSSVSKLIGNSSSNGTIKIDNFESLNKNVNKDNNNNSSGSSTATTPGKSGNKTFSVQSGKETRSGSQINYIPNGTVLAEETQHNQQDSLSRYEGAAGASKQSSGAATLASSSTNSRRNQQGQHTTRTAAESIYDKICSRLSSFSSSTSSTTLASPPQPTSFQNSQSQLQQSGSTASSSNGFSHSTSNSSENTTALFQKRVSKAQLSIAESSSGSKSTSNILKERQKSSSLRSTSCESSELTVASQNFSNDYQVEKLVAASSTSEKQKLKSSNGHLTKWNSLPRGVSTKRLSLLEEVSIDDHPVDVPNVPQTESHPPGTESSVTSSTSKEVQCNLQPKATPWHAVENKADSEVVRLWLCDLRTQTEPECLHSLQTKRIVPAEIHHGEDEEDFNSRSASPASTITSGGLISSSSGPPQSDNGLSSEGNPEHEHYRQNHRKSSSSSYVQRQYQRRSQQKFLSSMTAAIHAVSTPLMSIRNVEMTANLISGEFSKICKHLEFGIFTQVPTLVLSLVGHIEDFLRVFHNSIGFGNLKKLENRLESACYSLHMAAKSMNEAALMISSSSCSDSGHNSNESSRTGSSSSHPRSSCSSSTSTAASSPDCMPSSSSSGGDPFLPSSSGLSSSTDEQGPESLGREYHVVVSEVVEGIVTVGNLFSQVVDLRLTRDLACILDTIEGGGIPARIALKSLVTVLADGGNHICRLAADIRTVRGLLGVLLDTMEDQDKILALRCLATVLCVGEAVKDFDKAGGFEIIADLLYEPAYPMWMKIEAVAVLTQATDPWIDLETTLMTLGVHLEKFIVSLTNLIREFKTEEEPFLLIVAAISNLTFLEVSSTQYLKNCHSVSYLIDAVKGNPSFSVFVLDHVATIMANMAGVESCRQDIIQCGGMEALLHFLQQRPSGKAESVSAITACERLQQKSTIAISRLCNENGVARYVYDMGGVHRLVQLCRKEKERNYSDGVLIAALATLRKLVTSCGDDTLNGLGADDLIEPRLLDSFLLYSSRQESYV</sequence>
<dbReference type="InterPro" id="IPR045789">
    <property type="entry name" value="Insc_C"/>
</dbReference>
<name>A0ABP1QJW2_9HEXA</name>
<feature type="compositionally biased region" description="Low complexity" evidence="1">
    <location>
        <begin position="592"/>
        <end position="618"/>
    </location>
</feature>
<feature type="compositionally biased region" description="Polar residues" evidence="1">
    <location>
        <begin position="982"/>
        <end position="993"/>
    </location>
</feature>
<proteinExistence type="predicted"/>
<feature type="region of interest" description="Disordered" evidence="1">
    <location>
        <begin position="510"/>
        <end position="542"/>
    </location>
</feature>
<dbReference type="InterPro" id="IPR039921">
    <property type="entry name" value="Inscuteable"/>
</dbReference>
<feature type="domain" description="Protein inscuteable homologue C-terminal" evidence="2">
    <location>
        <begin position="1207"/>
        <end position="1576"/>
    </location>
</feature>
<feature type="region of interest" description="Disordered" evidence="1">
    <location>
        <begin position="775"/>
        <end position="803"/>
    </location>
</feature>
<keyword evidence="4" id="KW-1185">Reference proteome</keyword>
<dbReference type="InterPro" id="IPR000225">
    <property type="entry name" value="Armadillo"/>
</dbReference>
<feature type="compositionally biased region" description="Polar residues" evidence="1">
    <location>
        <begin position="260"/>
        <end position="283"/>
    </location>
</feature>
<feature type="compositionally biased region" description="Polar residues" evidence="1">
    <location>
        <begin position="322"/>
        <end position="331"/>
    </location>
</feature>
<evidence type="ECO:0000313" key="3">
    <source>
        <dbReference type="EMBL" id="CAL8105009.1"/>
    </source>
</evidence>
<evidence type="ECO:0000256" key="1">
    <source>
        <dbReference type="SAM" id="MobiDB-lite"/>
    </source>
</evidence>
<organism evidence="3 4">
    <name type="scientific">Orchesella dallaii</name>
    <dbReference type="NCBI Taxonomy" id="48710"/>
    <lineage>
        <taxon>Eukaryota</taxon>
        <taxon>Metazoa</taxon>
        <taxon>Ecdysozoa</taxon>
        <taxon>Arthropoda</taxon>
        <taxon>Hexapoda</taxon>
        <taxon>Collembola</taxon>
        <taxon>Entomobryomorpha</taxon>
        <taxon>Entomobryoidea</taxon>
        <taxon>Orchesellidae</taxon>
        <taxon>Orchesellinae</taxon>
        <taxon>Orchesella</taxon>
    </lineage>
</organism>
<feature type="compositionally biased region" description="Low complexity" evidence="1">
    <location>
        <begin position="968"/>
        <end position="981"/>
    </location>
</feature>
<feature type="compositionally biased region" description="Polar residues" evidence="1">
    <location>
        <begin position="619"/>
        <end position="636"/>
    </location>
</feature>
<dbReference type="SUPFAM" id="SSF48371">
    <property type="entry name" value="ARM repeat"/>
    <property type="match status" value="1"/>
</dbReference>
<feature type="compositionally biased region" description="Low complexity" evidence="1">
    <location>
        <begin position="662"/>
        <end position="686"/>
    </location>
</feature>
<feature type="region of interest" description="Disordered" evidence="1">
    <location>
        <begin position="247"/>
        <end position="331"/>
    </location>
</feature>
<gene>
    <name evidence="3" type="ORF">ODALV1_LOCUS11929</name>
</gene>
<feature type="region of interest" description="Disordered" evidence="1">
    <location>
        <begin position="954"/>
        <end position="1014"/>
    </location>
</feature>
<feature type="region of interest" description="Disordered" evidence="1">
    <location>
        <begin position="648"/>
        <end position="696"/>
    </location>
</feature>
<dbReference type="PANTHER" id="PTHR21386">
    <property type="entry name" value="INSCUTEABLE"/>
    <property type="match status" value="1"/>
</dbReference>
<comment type="caution">
    <text evidence="3">The sequence shown here is derived from an EMBL/GenBank/DDBJ whole genome shotgun (WGS) entry which is preliminary data.</text>
</comment>
<evidence type="ECO:0000259" key="2">
    <source>
        <dbReference type="Pfam" id="PF19427"/>
    </source>
</evidence>
<dbReference type="EMBL" id="CAXLJM020000036">
    <property type="protein sequence ID" value="CAL8105009.1"/>
    <property type="molecule type" value="Genomic_DNA"/>
</dbReference>
<dbReference type="SMART" id="SM00185">
    <property type="entry name" value="ARM"/>
    <property type="match status" value="2"/>
</dbReference>
<feature type="compositionally biased region" description="Low complexity" evidence="1">
    <location>
        <begin position="562"/>
        <end position="575"/>
    </location>
</feature>
<feature type="region of interest" description="Disordered" evidence="1">
    <location>
        <begin position="869"/>
        <end position="911"/>
    </location>
</feature>